<evidence type="ECO:0000256" key="2">
    <source>
        <dbReference type="ARBA" id="ARBA00022989"/>
    </source>
</evidence>
<feature type="transmembrane region" description="Helical" evidence="4">
    <location>
        <begin position="252"/>
        <end position="272"/>
    </location>
</feature>
<protein>
    <recommendedName>
        <fullName evidence="7">MFS transporter</fullName>
    </recommendedName>
</protein>
<dbReference type="KEGG" id="maga:Mag101_00915"/>
<dbReference type="InterPro" id="IPR036259">
    <property type="entry name" value="MFS_trans_sf"/>
</dbReference>
<dbReference type="OrthoDB" id="8579878at2"/>
<dbReference type="Gene3D" id="1.20.1250.20">
    <property type="entry name" value="MFS general substrate transporter like domains"/>
    <property type="match status" value="2"/>
</dbReference>
<dbReference type="Proteomes" id="UP000188219">
    <property type="component" value="Chromosome"/>
</dbReference>
<keyword evidence="1 4" id="KW-0812">Transmembrane</keyword>
<dbReference type="SUPFAM" id="SSF103473">
    <property type="entry name" value="MFS general substrate transporter"/>
    <property type="match status" value="1"/>
</dbReference>
<dbReference type="STRING" id="260552.Mag101_00915"/>
<evidence type="ECO:0000313" key="5">
    <source>
        <dbReference type="EMBL" id="AQQ66368.1"/>
    </source>
</evidence>
<dbReference type="RefSeq" id="WP_077399496.1">
    <property type="nucleotide sequence ID" value="NZ_CP019650.1"/>
</dbReference>
<dbReference type="AlphaFoldDB" id="A0A1Q2M1G3"/>
<feature type="transmembrane region" description="Helical" evidence="4">
    <location>
        <begin position="373"/>
        <end position="392"/>
    </location>
</feature>
<keyword evidence="6" id="KW-1185">Reference proteome</keyword>
<feature type="transmembrane region" description="Helical" evidence="4">
    <location>
        <begin position="284"/>
        <end position="302"/>
    </location>
</feature>
<dbReference type="GO" id="GO:0022857">
    <property type="term" value="F:transmembrane transporter activity"/>
    <property type="evidence" value="ECO:0007669"/>
    <property type="project" value="InterPro"/>
</dbReference>
<feature type="transmembrane region" description="Helical" evidence="4">
    <location>
        <begin position="72"/>
        <end position="89"/>
    </location>
</feature>
<feature type="transmembrane region" description="Helical" evidence="4">
    <location>
        <begin position="42"/>
        <end position="60"/>
    </location>
</feature>
<keyword evidence="3 4" id="KW-0472">Membrane</keyword>
<feature type="transmembrane region" description="Helical" evidence="4">
    <location>
        <begin position="217"/>
        <end position="240"/>
    </location>
</feature>
<feature type="transmembrane region" description="Helical" evidence="4">
    <location>
        <begin position="159"/>
        <end position="179"/>
    </location>
</feature>
<evidence type="ECO:0000256" key="1">
    <source>
        <dbReference type="ARBA" id="ARBA00022692"/>
    </source>
</evidence>
<reference evidence="5" key="1">
    <citation type="submission" date="2017-02" db="EMBL/GenBank/DDBJ databases">
        <title>Genome of Microbulbifer agarilyticus GP101.</title>
        <authorList>
            <person name="Jung J."/>
            <person name="Bae S.S."/>
            <person name="Baek K."/>
        </authorList>
    </citation>
    <scope>NUCLEOTIDE SEQUENCE [LARGE SCALE GENOMIC DNA]</scope>
    <source>
        <strain evidence="5">GP101</strain>
    </source>
</reference>
<gene>
    <name evidence="5" type="ORF">Mag101_00915</name>
</gene>
<evidence type="ECO:0000313" key="6">
    <source>
        <dbReference type="Proteomes" id="UP000188219"/>
    </source>
</evidence>
<organism evidence="5 6">
    <name type="scientific">Microbulbifer agarilyticus</name>
    <dbReference type="NCBI Taxonomy" id="260552"/>
    <lineage>
        <taxon>Bacteria</taxon>
        <taxon>Pseudomonadati</taxon>
        <taxon>Pseudomonadota</taxon>
        <taxon>Gammaproteobacteria</taxon>
        <taxon>Cellvibrionales</taxon>
        <taxon>Microbulbiferaceae</taxon>
        <taxon>Microbulbifer</taxon>
    </lineage>
</organism>
<evidence type="ECO:0008006" key="7">
    <source>
        <dbReference type="Google" id="ProtNLM"/>
    </source>
</evidence>
<proteinExistence type="predicted"/>
<feature type="transmembrane region" description="Helical" evidence="4">
    <location>
        <begin position="95"/>
        <end position="117"/>
    </location>
</feature>
<accession>A0A1Q2M1G3</accession>
<feature type="transmembrane region" description="Helical" evidence="4">
    <location>
        <begin position="129"/>
        <end position="147"/>
    </location>
</feature>
<dbReference type="Pfam" id="PF07690">
    <property type="entry name" value="MFS_1"/>
    <property type="match status" value="1"/>
</dbReference>
<keyword evidence="2 4" id="KW-1133">Transmembrane helix</keyword>
<dbReference type="EMBL" id="CP019650">
    <property type="protein sequence ID" value="AQQ66368.1"/>
    <property type="molecule type" value="Genomic_DNA"/>
</dbReference>
<evidence type="ECO:0000256" key="3">
    <source>
        <dbReference type="ARBA" id="ARBA00023136"/>
    </source>
</evidence>
<evidence type="ECO:0000256" key="4">
    <source>
        <dbReference type="SAM" id="Phobius"/>
    </source>
</evidence>
<name>A0A1Q2M1G3_9GAMM</name>
<dbReference type="InterPro" id="IPR011701">
    <property type="entry name" value="MFS"/>
</dbReference>
<sequence>MQRLKFCLIGLTVVSVIADTMLLPFYPEFFSKEFGVGDARHVGIYIAACCFTVMVTFPLWAKVATRIHELHLWVYTQFAAAIMGAACFVTESLVLFWVFSQLMLVFKASYLLIYPYVMRLEEKDKHLGVASLFAVLMHFGAIFGALLGGSLLEYVSPRAVFLVMPASDILQILVCIYLIRRMRVPLRITAESESKAGVPDEESNSAVTPVSKNISGVVFRFGVVSLLFYFSAFLIRPFFVEYWQSLHEVVNTLFAGLVYSIPAWVALAGIWLNRRFPRPNHYQVIAYAFGWIIVGASLQGVGEPFWIILGRCVYGWGLFQITVRLEVLLFDASEKKDFARNFSRVHLCQNLGVLISSFAVGEIVARVNLSTPFLLSVASFFITAVVFYRFFAVDIRRDQSVKVNQTEAGA</sequence>